<feature type="non-terminal residue" evidence="7">
    <location>
        <position position="201"/>
    </location>
</feature>
<evidence type="ECO:0000313" key="8">
    <source>
        <dbReference type="Proteomes" id="UP000030108"/>
    </source>
</evidence>
<dbReference type="PANTHER" id="PTHR46481">
    <property type="entry name" value="ZINC FINGER BED DOMAIN-CONTAINING PROTEIN 4"/>
    <property type="match status" value="1"/>
</dbReference>
<proteinExistence type="predicted"/>
<dbReference type="GO" id="GO:0046983">
    <property type="term" value="F:protein dimerization activity"/>
    <property type="evidence" value="ECO:0007669"/>
    <property type="project" value="InterPro"/>
</dbReference>
<dbReference type="GO" id="GO:0008270">
    <property type="term" value="F:zinc ion binding"/>
    <property type="evidence" value="ECO:0007669"/>
    <property type="project" value="UniProtKB-KW"/>
</dbReference>
<dbReference type="InterPro" id="IPR008906">
    <property type="entry name" value="HATC_C_dom"/>
</dbReference>
<dbReference type="OrthoDB" id="1607513at2759"/>
<evidence type="ECO:0000256" key="4">
    <source>
        <dbReference type="ARBA" id="ARBA00022833"/>
    </source>
</evidence>
<dbReference type="InterPro" id="IPR012337">
    <property type="entry name" value="RNaseH-like_sf"/>
</dbReference>
<keyword evidence="5" id="KW-0539">Nucleus</keyword>
<reference evidence="8" key="1">
    <citation type="journal article" date="2014" name="Genome Announc.">
        <title>Draft genome sequence of the plant-pathogenic soil fungus Rhizoctonia solani anastomosis group 3 strain Rhs1AP.</title>
        <authorList>
            <person name="Cubeta M.A."/>
            <person name="Thomas E."/>
            <person name="Dean R.A."/>
            <person name="Jabaji S."/>
            <person name="Neate S.M."/>
            <person name="Tavantzis S."/>
            <person name="Toda T."/>
            <person name="Vilgalys R."/>
            <person name="Bharathan N."/>
            <person name="Fedorova-Abrams N."/>
            <person name="Pakala S.B."/>
            <person name="Pakala S.M."/>
            <person name="Zafar N."/>
            <person name="Joardar V."/>
            <person name="Losada L."/>
            <person name="Nierman W.C."/>
        </authorList>
    </citation>
    <scope>NUCLEOTIDE SEQUENCE [LARGE SCALE GENOMIC DNA]</scope>
    <source>
        <strain evidence="8">AG-3</strain>
    </source>
</reference>
<organism evidence="7 8">
    <name type="scientific">Rhizoctonia solani AG-3 Rhs1AP</name>
    <dbReference type="NCBI Taxonomy" id="1086054"/>
    <lineage>
        <taxon>Eukaryota</taxon>
        <taxon>Fungi</taxon>
        <taxon>Dikarya</taxon>
        <taxon>Basidiomycota</taxon>
        <taxon>Agaricomycotina</taxon>
        <taxon>Agaricomycetes</taxon>
        <taxon>Cantharellales</taxon>
        <taxon>Ceratobasidiaceae</taxon>
        <taxon>Rhizoctonia</taxon>
    </lineage>
</organism>
<evidence type="ECO:0000256" key="5">
    <source>
        <dbReference type="ARBA" id="ARBA00023242"/>
    </source>
</evidence>
<comment type="caution">
    <text evidence="7">The sequence shown here is derived from an EMBL/GenBank/DDBJ whole genome shotgun (WGS) entry which is preliminary data.</text>
</comment>
<dbReference type="EMBL" id="JATN01000319">
    <property type="protein sequence ID" value="EUC60890.1"/>
    <property type="molecule type" value="Genomic_DNA"/>
</dbReference>
<dbReference type="Pfam" id="PF05699">
    <property type="entry name" value="Dimer_Tnp_hAT"/>
    <property type="match status" value="1"/>
</dbReference>
<evidence type="ECO:0000256" key="3">
    <source>
        <dbReference type="ARBA" id="ARBA00022771"/>
    </source>
</evidence>
<dbReference type="Proteomes" id="UP000030108">
    <property type="component" value="Unassembled WGS sequence"/>
</dbReference>
<dbReference type="GO" id="GO:0005634">
    <property type="term" value="C:nucleus"/>
    <property type="evidence" value="ECO:0007669"/>
    <property type="project" value="UniProtKB-SubCell"/>
</dbReference>
<keyword evidence="4" id="KW-0862">Zinc</keyword>
<evidence type="ECO:0000256" key="2">
    <source>
        <dbReference type="ARBA" id="ARBA00022723"/>
    </source>
</evidence>
<dbReference type="PANTHER" id="PTHR46481:SF10">
    <property type="entry name" value="ZINC FINGER BED DOMAIN-CONTAINING PROTEIN 39"/>
    <property type="match status" value="1"/>
</dbReference>
<sequence>MGLRACRDKLLEFFDQSTFDSEYYYFATVLDPRFKGSLFKNEPDLFSTDWTDDCAMALYETCKQYYASEKYALKLEEPDSTVEMNDPNDFESAWRVGIPRQPILEAITMSVDDEIAIYLAKPVTHMEPLEWWRINHNRFPRLAAMARDFLSIPGSSVAVERVLSAGRDVISLRRASLTAETIRVLMTYRAGLLLEKRMRRV</sequence>
<keyword evidence="2" id="KW-0479">Metal-binding</keyword>
<dbReference type="SUPFAM" id="SSF53098">
    <property type="entry name" value="Ribonuclease H-like"/>
    <property type="match status" value="1"/>
</dbReference>
<evidence type="ECO:0000259" key="6">
    <source>
        <dbReference type="Pfam" id="PF05699"/>
    </source>
</evidence>
<dbReference type="AlphaFoldDB" id="X8JA55"/>
<evidence type="ECO:0000313" key="7">
    <source>
        <dbReference type="EMBL" id="EUC60890.1"/>
    </source>
</evidence>
<feature type="domain" description="HAT C-terminal dimerisation" evidence="6">
    <location>
        <begin position="123"/>
        <end position="187"/>
    </location>
</feature>
<gene>
    <name evidence="7" type="ORF">RSOL_373450</name>
</gene>
<protein>
    <submittedName>
        <fullName evidence="7">HAT family dimerization protein</fullName>
    </submittedName>
</protein>
<name>X8JA55_9AGAM</name>
<comment type="subcellular location">
    <subcellularLocation>
        <location evidence="1">Nucleus</location>
    </subcellularLocation>
</comment>
<keyword evidence="3" id="KW-0863">Zinc-finger</keyword>
<evidence type="ECO:0000256" key="1">
    <source>
        <dbReference type="ARBA" id="ARBA00004123"/>
    </source>
</evidence>
<accession>X8JA55</accession>
<dbReference type="InterPro" id="IPR052035">
    <property type="entry name" value="ZnF_BED_domain_contain"/>
</dbReference>